<dbReference type="SUPFAM" id="SSF103473">
    <property type="entry name" value="MFS general substrate transporter"/>
    <property type="match status" value="1"/>
</dbReference>
<proteinExistence type="predicted"/>
<feature type="transmembrane region" description="Helical" evidence="6">
    <location>
        <begin position="74"/>
        <end position="92"/>
    </location>
</feature>
<dbReference type="OrthoDB" id="4474610at2"/>
<evidence type="ECO:0000256" key="4">
    <source>
        <dbReference type="ARBA" id="ARBA00022989"/>
    </source>
</evidence>
<keyword evidence="4 6" id="KW-1133">Transmembrane helix</keyword>
<dbReference type="GO" id="GO:0022857">
    <property type="term" value="F:transmembrane transporter activity"/>
    <property type="evidence" value="ECO:0007669"/>
    <property type="project" value="InterPro"/>
</dbReference>
<feature type="domain" description="Major facilitator superfamily (MFS) profile" evidence="7">
    <location>
        <begin position="8"/>
        <end position="395"/>
    </location>
</feature>
<keyword evidence="3 6" id="KW-0812">Transmembrane</keyword>
<sequence>MQKYYGYIVWFVVTLFVVYSFCLNTASAVFSESIKASLHTSNLGVSIASGAFILGFACMQIPAGYLLDKWNARLVVSSGVLLLTMGNIIISFAETLTVYTLANFLQGIGASFAFVAAAVLIARWFAAEKFPILFGFTQTLSCIFAAIIHYYFTLALITHRWNELYYGLAGFGFILLLLSLFLLKSPSGYKQEATLSLKQSLAVVLNNRQILLSSIAAATSFGVLLAYAGLWYLRVQSYYAVDNLQAVIVGGMIFGGTGVGTPLWGYLSNKIKSRVMIIHVTLCVGTMLLLLGLYLPHFNINTLVISKIVSFFIGFFLSGSMLFFTLVSEISTALTRGVAVSVLNTAVFLFNTLLLFIPFLFLTAFSTDFFTYLWILPFFLLLAILLVYFIKDSVSSR</sequence>
<dbReference type="Pfam" id="PF07690">
    <property type="entry name" value="MFS_1"/>
    <property type="match status" value="1"/>
</dbReference>
<evidence type="ECO:0000313" key="11">
    <source>
        <dbReference type="Proteomes" id="UP000251942"/>
    </source>
</evidence>
<dbReference type="PANTHER" id="PTHR43124">
    <property type="entry name" value="PURINE EFFLUX PUMP PBUE"/>
    <property type="match status" value="1"/>
</dbReference>
<protein>
    <submittedName>
        <fullName evidence="8">Major facilitator family transporter</fullName>
    </submittedName>
</protein>
<accession>A0A0W0TN37</accession>
<dbReference type="InterPro" id="IPR036259">
    <property type="entry name" value="MFS_trans_sf"/>
</dbReference>
<dbReference type="PANTHER" id="PTHR43124:SF3">
    <property type="entry name" value="CHLORAMPHENICOL EFFLUX PUMP RV0191"/>
    <property type="match status" value="1"/>
</dbReference>
<reference evidence="8 10" key="1">
    <citation type="submission" date="2015-11" db="EMBL/GenBank/DDBJ databases">
        <title>Genomic analysis of 38 Legionella species identifies large and diverse effector repertoires.</title>
        <authorList>
            <person name="Burstein D."/>
            <person name="Amaro F."/>
            <person name="Zusman T."/>
            <person name="Lifshitz Z."/>
            <person name="Cohen O."/>
            <person name="Gilbert J.A."/>
            <person name="Pupko T."/>
            <person name="Shuman H.A."/>
            <person name="Segal G."/>
        </authorList>
    </citation>
    <scope>NUCLEOTIDE SEQUENCE [LARGE SCALE GENOMIC DNA]</scope>
    <source>
        <strain evidence="8 10">WO-44C</strain>
    </source>
</reference>
<dbReference type="InterPro" id="IPR050189">
    <property type="entry name" value="MFS_Efflux_Transporters"/>
</dbReference>
<dbReference type="InterPro" id="IPR011701">
    <property type="entry name" value="MFS"/>
</dbReference>
<evidence type="ECO:0000256" key="6">
    <source>
        <dbReference type="SAM" id="Phobius"/>
    </source>
</evidence>
<dbReference type="InterPro" id="IPR020846">
    <property type="entry name" value="MFS_dom"/>
</dbReference>
<feature type="transmembrane region" description="Helical" evidence="6">
    <location>
        <begin position="43"/>
        <end position="67"/>
    </location>
</feature>
<organism evidence="8 10">
    <name type="scientific">Legionella feeleii</name>
    <dbReference type="NCBI Taxonomy" id="453"/>
    <lineage>
        <taxon>Bacteria</taxon>
        <taxon>Pseudomonadati</taxon>
        <taxon>Pseudomonadota</taxon>
        <taxon>Gammaproteobacteria</taxon>
        <taxon>Legionellales</taxon>
        <taxon>Legionellaceae</taxon>
        <taxon>Legionella</taxon>
    </lineage>
</organism>
<feature type="transmembrane region" description="Helical" evidence="6">
    <location>
        <begin position="339"/>
        <end position="363"/>
    </location>
</feature>
<reference evidence="9 11" key="2">
    <citation type="submission" date="2018-06" db="EMBL/GenBank/DDBJ databases">
        <authorList>
            <consortium name="Pathogen Informatics"/>
            <person name="Doyle S."/>
        </authorList>
    </citation>
    <scope>NUCLEOTIDE SEQUENCE [LARGE SCALE GENOMIC DNA]</scope>
    <source>
        <strain evidence="9 11">NCTC12022</strain>
    </source>
</reference>
<dbReference type="EMBL" id="LNYB01000080">
    <property type="protein sequence ID" value="KTC97006.1"/>
    <property type="molecule type" value="Genomic_DNA"/>
</dbReference>
<evidence type="ECO:0000313" key="9">
    <source>
        <dbReference type="EMBL" id="SPX61616.1"/>
    </source>
</evidence>
<dbReference type="Proteomes" id="UP000251942">
    <property type="component" value="Unassembled WGS sequence"/>
</dbReference>
<dbReference type="GO" id="GO:0005886">
    <property type="term" value="C:plasma membrane"/>
    <property type="evidence" value="ECO:0007669"/>
    <property type="project" value="UniProtKB-SubCell"/>
</dbReference>
<evidence type="ECO:0000256" key="2">
    <source>
        <dbReference type="ARBA" id="ARBA00022475"/>
    </source>
</evidence>
<evidence type="ECO:0000313" key="10">
    <source>
        <dbReference type="Proteomes" id="UP000054698"/>
    </source>
</evidence>
<dbReference type="CDD" id="cd06174">
    <property type="entry name" value="MFS"/>
    <property type="match status" value="1"/>
</dbReference>
<comment type="subcellular location">
    <subcellularLocation>
        <location evidence="1">Cell membrane</location>
        <topology evidence="1">Multi-pass membrane protein</topology>
    </subcellularLocation>
</comment>
<feature type="transmembrane region" description="Helical" evidence="6">
    <location>
        <begin position="244"/>
        <end position="264"/>
    </location>
</feature>
<dbReference type="AlphaFoldDB" id="A0A0W0TN37"/>
<dbReference type="PROSITE" id="PS50850">
    <property type="entry name" value="MFS"/>
    <property type="match status" value="1"/>
</dbReference>
<dbReference type="RefSeq" id="WP_082646615.1">
    <property type="nucleotide sequence ID" value="NZ_CAAAHT010000007.1"/>
</dbReference>
<feature type="transmembrane region" description="Helical" evidence="6">
    <location>
        <begin position="210"/>
        <end position="232"/>
    </location>
</feature>
<evidence type="ECO:0000256" key="3">
    <source>
        <dbReference type="ARBA" id="ARBA00022692"/>
    </source>
</evidence>
<dbReference type="EMBL" id="UASS01000022">
    <property type="protein sequence ID" value="SPX61616.1"/>
    <property type="molecule type" value="Genomic_DNA"/>
</dbReference>
<feature type="transmembrane region" description="Helical" evidence="6">
    <location>
        <begin position="308"/>
        <end position="327"/>
    </location>
</feature>
<keyword evidence="10" id="KW-1185">Reference proteome</keyword>
<keyword evidence="2" id="KW-1003">Cell membrane</keyword>
<dbReference type="Proteomes" id="UP000054698">
    <property type="component" value="Unassembled WGS sequence"/>
</dbReference>
<feature type="transmembrane region" description="Helical" evidence="6">
    <location>
        <begin position="132"/>
        <end position="152"/>
    </location>
</feature>
<feature type="transmembrane region" description="Helical" evidence="6">
    <location>
        <begin position="276"/>
        <end position="296"/>
    </location>
</feature>
<feature type="transmembrane region" description="Helical" evidence="6">
    <location>
        <begin position="7"/>
        <end position="31"/>
    </location>
</feature>
<evidence type="ECO:0000256" key="5">
    <source>
        <dbReference type="ARBA" id="ARBA00023136"/>
    </source>
</evidence>
<dbReference type="Gene3D" id="1.20.1250.20">
    <property type="entry name" value="MFS general substrate transporter like domains"/>
    <property type="match status" value="2"/>
</dbReference>
<name>A0A0W0TN37_9GAMM</name>
<dbReference type="PATRIC" id="fig|453.4.peg.2102"/>
<feature type="transmembrane region" description="Helical" evidence="6">
    <location>
        <begin position="369"/>
        <end position="390"/>
    </location>
</feature>
<feature type="transmembrane region" description="Helical" evidence="6">
    <location>
        <begin position="164"/>
        <end position="183"/>
    </location>
</feature>
<evidence type="ECO:0000256" key="1">
    <source>
        <dbReference type="ARBA" id="ARBA00004651"/>
    </source>
</evidence>
<gene>
    <name evidence="9" type="primary">mdtL</name>
    <name evidence="8" type="ORF">Lfee_1918</name>
    <name evidence="9" type="ORF">NCTC12022_02359</name>
</gene>
<feature type="transmembrane region" description="Helical" evidence="6">
    <location>
        <begin position="104"/>
        <end position="125"/>
    </location>
</feature>
<evidence type="ECO:0000259" key="7">
    <source>
        <dbReference type="PROSITE" id="PS50850"/>
    </source>
</evidence>
<evidence type="ECO:0000313" key="8">
    <source>
        <dbReference type="EMBL" id="KTC97006.1"/>
    </source>
</evidence>
<keyword evidence="5 6" id="KW-0472">Membrane</keyword>